<dbReference type="Proteomes" id="UP000307173">
    <property type="component" value="Unassembled WGS sequence"/>
</dbReference>
<accession>A0A4T0X4P5</accession>
<proteinExistence type="predicted"/>
<protein>
    <submittedName>
        <fullName evidence="1">Uncharacterized protein</fullName>
    </submittedName>
</protein>
<sequence>MNSNPSTPTNQVEELVLDANIEATTPTAQMSTPDPAA</sequence>
<reference evidence="1 2" key="1">
    <citation type="journal article" date="2019" name="Front. Genet.">
        <title>Whole-Genome Sequencing of the Opportunistic Yeast Pathogen Candida inconspicua Uncovers Its Hybrid Origin.</title>
        <authorList>
            <person name="Mixao V."/>
            <person name="Hansen A.P."/>
            <person name="Saus E."/>
            <person name="Boekhout T."/>
            <person name="Lass-Florl C."/>
            <person name="Gabaldon T."/>
        </authorList>
    </citation>
    <scope>NUCLEOTIDE SEQUENCE [LARGE SCALE GENOMIC DNA]</scope>
    <source>
        <strain evidence="1 2">CBS 180</strain>
    </source>
</reference>
<organism evidence="1 2">
    <name type="scientific">Pichia inconspicua</name>
    <dbReference type="NCBI Taxonomy" id="52247"/>
    <lineage>
        <taxon>Eukaryota</taxon>
        <taxon>Fungi</taxon>
        <taxon>Dikarya</taxon>
        <taxon>Ascomycota</taxon>
        <taxon>Saccharomycotina</taxon>
        <taxon>Pichiomycetes</taxon>
        <taxon>Pichiales</taxon>
        <taxon>Pichiaceae</taxon>
        <taxon>Pichia</taxon>
    </lineage>
</organism>
<comment type="caution">
    <text evidence="1">The sequence shown here is derived from an EMBL/GenBank/DDBJ whole genome shotgun (WGS) entry which is preliminary data.</text>
</comment>
<evidence type="ECO:0000313" key="2">
    <source>
        <dbReference type="Proteomes" id="UP000307173"/>
    </source>
</evidence>
<evidence type="ECO:0000313" key="1">
    <source>
        <dbReference type="EMBL" id="TID30421.1"/>
    </source>
</evidence>
<keyword evidence="2" id="KW-1185">Reference proteome</keyword>
<gene>
    <name evidence="1" type="ORF">CANINC_000994</name>
</gene>
<feature type="non-terminal residue" evidence="1">
    <location>
        <position position="37"/>
    </location>
</feature>
<dbReference type="AlphaFoldDB" id="A0A4T0X4P5"/>
<dbReference type="EMBL" id="SELW01000145">
    <property type="protein sequence ID" value="TID30421.1"/>
    <property type="molecule type" value="Genomic_DNA"/>
</dbReference>
<name>A0A4T0X4P5_9ASCO</name>